<comment type="caution">
    <text evidence="2">The sequence shown here is derived from an EMBL/GenBank/DDBJ whole genome shotgun (WGS) entry which is preliminary data.</text>
</comment>
<accession>A0ABQ5BMF3</accession>
<organism evidence="2 3">
    <name type="scientific">Tanacetum coccineum</name>
    <dbReference type="NCBI Taxonomy" id="301880"/>
    <lineage>
        <taxon>Eukaryota</taxon>
        <taxon>Viridiplantae</taxon>
        <taxon>Streptophyta</taxon>
        <taxon>Embryophyta</taxon>
        <taxon>Tracheophyta</taxon>
        <taxon>Spermatophyta</taxon>
        <taxon>Magnoliopsida</taxon>
        <taxon>eudicotyledons</taxon>
        <taxon>Gunneridae</taxon>
        <taxon>Pentapetalae</taxon>
        <taxon>asterids</taxon>
        <taxon>campanulids</taxon>
        <taxon>Asterales</taxon>
        <taxon>Asteraceae</taxon>
        <taxon>Asteroideae</taxon>
        <taxon>Anthemideae</taxon>
        <taxon>Anthemidinae</taxon>
        <taxon>Tanacetum</taxon>
    </lineage>
</organism>
<dbReference type="EMBL" id="BQNB010013360">
    <property type="protein sequence ID" value="GJT14983.1"/>
    <property type="molecule type" value="Genomic_DNA"/>
</dbReference>
<feature type="signal peptide" evidence="1">
    <location>
        <begin position="1"/>
        <end position="19"/>
    </location>
</feature>
<feature type="chain" id="PRO_5046065851" evidence="1">
    <location>
        <begin position="20"/>
        <end position="489"/>
    </location>
</feature>
<evidence type="ECO:0000256" key="1">
    <source>
        <dbReference type="SAM" id="SignalP"/>
    </source>
</evidence>
<reference evidence="2" key="2">
    <citation type="submission" date="2022-01" db="EMBL/GenBank/DDBJ databases">
        <authorList>
            <person name="Yamashiro T."/>
            <person name="Shiraishi A."/>
            <person name="Satake H."/>
            <person name="Nakayama K."/>
        </authorList>
    </citation>
    <scope>NUCLEOTIDE SEQUENCE</scope>
</reference>
<sequence length="489" mass="55627">MGRGTWYYSLGVFLAIVDAFVRSEFEISSWRGARVGVRTYLLGGAIDGSEANGIIRDPKLELESSRFTFDLVPLSYESVDVVVGENWLLRHKAEMVCHEKVVKMPCVPKELVGFTPRRRIGFRMELVQGATPICEGSCRLTSLERQEVWNDCRSCKVRVGSNGNLLWEAFVLLGRKKGCVMDTLKFMAMPFGLTNAPAVFIELMRGVRVAREDDRGVTKGREDVHEVFQQHGSRAKRKLSRCGRNQMGNGPILALSEGADNFVVYYDVRSMLGKREKVISCTSCQLKVLMNDCMTNMVDVAWLGPTSVKRDGEWFILVRQGSDLHLERCKTMAIEEVVYDKVILSILERSLFCGGFRLTNRRRYEKKDIASCGSKYLAYLEVEVEYQGSLGLLLQPELPKWKWERITNDIVFKITSGKETSSSFDVYPKDVTFLDIDFNPRYKVKGPEHTNEVVGVNPRPFSKEDNVIHVHEMRNAHIVLTNRSAFEKT</sequence>
<protein>
    <submittedName>
        <fullName evidence="2">Uncharacterized protein</fullName>
    </submittedName>
</protein>
<evidence type="ECO:0000313" key="3">
    <source>
        <dbReference type="Proteomes" id="UP001151760"/>
    </source>
</evidence>
<keyword evidence="1" id="KW-0732">Signal</keyword>
<proteinExistence type="predicted"/>
<gene>
    <name evidence="2" type="ORF">Tco_0873689</name>
</gene>
<evidence type="ECO:0000313" key="2">
    <source>
        <dbReference type="EMBL" id="GJT14983.1"/>
    </source>
</evidence>
<dbReference type="Pfam" id="PF08284">
    <property type="entry name" value="RVP_2"/>
    <property type="match status" value="1"/>
</dbReference>
<reference evidence="2" key="1">
    <citation type="journal article" date="2022" name="Int. J. Mol. Sci.">
        <title>Draft Genome of Tanacetum Coccineum: Genomic Comparison of Closely Related Tanacetum-Family Plants.</title>
        <authorList>
            <person name="Yamashiro T."/>
            <person name="Shiraishi A."/>
            <person name="Nakayama K."/>
            <person name="Satake H."/>
        </authorList>
    </citation>
    <scope>NUCLEOTIDE SEQUENCE</scope>
</reference>
<name>A0ABQ5BMF3_9ASTR</name>
<dbReference type="Proteomes" id="UP001151760">
    <property type="component" value="Unassembled WGS sequence"/>
</dbReference>
<keyword evidence="3" id="KW-1185">Reference proteome</keyword>